<dbReference type="GO" id="GO:0043190">
    <property type="term" value="C:ATP-binding cassette (ABC) transporter complex"/>
    <property type="evidence" value="ECO:0007669"/>
    <property type="project" value="InterPro"/>
</dbReference>
<evidence type="ECO:0000256" key="2">
    <source>
        <dbReference type="ARBA" id="ARBA00005695"/>
    </source>
</evidence>
<gene>
    <name evidence="7" type="ORF">KDAU_64060</name>
</gene>
<dbReference type="RefSeq" id="WP_126601521.1">
    <property type="nucleotide sequence ID" value="NZ_BIFQ01000002.1"/>
</dbReference>
<protein>
    <submittedName>
        <fullName evidence="7">Peptide ABC transporter substrate-binding protein</fullName>
    </submittedName>
</protein>
<dbReference type="InterPro" id="IPR030678">
    <property type="entry name" value="Peptide/Ni-bd"/>
</dbReference>
<dbReference type="EMBL" id="BIFQ01000002">
    <property type="protein sequence ID" value="GCE09077.1"/>
    <property type="molecule type" value="Genomic_DNA"/>
</dbReference>
<dbReference type="Gene3D" id="3.40.190.10">
    <property type="entry name" value="Periplasmic binding protein-like II"/>
    <property type="match status" value="1"/>
</dbReference>
<dbReference type="Proteomes" id="UP000287224">
    <property type="component" value="Unassembled WGS sequence"/>
</dbReference>
<proteinExistence type="inferred from homology"/>
<dbReference type="InterPro" id="IPR000914">
    <property type="entry name" value="SBP_5_dom"/>
</dbReference>
<evidence type="ECO:0000313" key="8">
    <source>
        <dbReference type="Proteomes" id="UP000287224"/>
    </source>
</evidence>
<accession>A0A401ZQC8</accession>
<comment type="caution">
    <text evidence="7">The sequence shown here is derived from an EMBL/GenBank/DDBJ whole genome shotgun (WGS) entry which is preliminary data.</text>
</comment>
<sequence length="571" mass="63291">MHKIAQNYSIFLFFSALALLSVLGSACGSSAQMAQKTSDLMAPASQQVFRWGILGSTDFTTLDPALATDSTDVAAIQTLFTGLIQFNDKGDIKPQLAESYQISPDGLTYTFKLKPNLRFSDGAPLTASDVAYSINRTLDPKLQSPVSAYLSLLKDADAMVSGKIKTLINDSLIVRDPQTISIVIRQPVAYFLQTLAYPTSYVVEKSIVEKYGKNWTDHLDEGGSTGPFKVARYSHTVGLDLVPNARYYGAQPKLRRVEIHMTGQPEAAYNAYLSGQLDYTGIPTGKLDEAMKRPDHVHIPVLGLRMIQMNYLAKPFDNVKVRQAFDLALNRDLLARTLFRDQVIPSNRFVPAGMYGASPTEIKGPDGTTSTAGNAALARKLLQEGLKEDGYSSVAALPTITFTEANATNSLKRANALIDQWKTVLGVNIKLNTVDAQTYSKLLYSNTGKSTLQMWDYAWQADFPDPHDWLNVFFGKGELQNSMNYGQNNSPMVKDQQAVQAELQKADYILDRDARAKKYNELEQRLSSESAWIPMYQTTIDVMLSPHVHGYINDPLGVVDPEDWSDIYITR</sequence>
<dbReference type="CDD" id="cd08504">
    <property type="entry name" value="PBP2_OppA"/>
    <property type="match status" value="1"/>
</dbReference>
<dbReference type="PANTHER" id="PTHR30290:SF10">
    <property type="entry name" value="PERIPLASMIC OLIGOPEPTIDE-BINDING PROTEIN-RELATED"/>
    <property type="match status" value="1"/>
</dbReference>
<keyword evidence="3" id="KW-0813">Transport</keyword>
<dbReference type="InterPro" id="IPR039424">
    <property type="entry name" value="SBP_5"/>
</dbReference>
<dbReference type="Gene3D" id="3.10.105.10">
    <property type="entry name" value="Dipeptide-binding Protein, Domain 3"/>
    <property type="match status" value="1"/>
</dbReference>
<dbReference type="Pfam" id="PF00496">
    <property type="entry name" value="SBP_bac_5"/>
    <property type="match status" value="1"/>
</dbReference>
<evidence type="ECO:0000256" key="5">
    <source>
        <dbReference type="SAM" id="SignalP"/>
    </source>
</evidence>
<dbReference type="GO" id="GO:0015833">
    <property type="term" value="P:peptide transport"/>
    <property type="evidence" value="ECO:0007669"/>
    <property type="project" value="TreeGrafter"/>
</dbReference>
<comment type="subcellular location">
    <subcellularLocation>
        <location evidence="1">Cell envelope</location>
    </subcellularLocation>
</comment>
<evidence type="ECO:0000256" key="3">
    <source>
        <dbReference type="ARBA" id="ARBA00022448"/>
    </source>
</evidence>
<reference evidence="8" key="1">
    <citation type="submission" date="2018-12" db="EMBL/GenBank/DDBJ databases">
        <title>Tengunoibacter tsumagoiensis gen. nov., sp. nov., Dictyobacter kobayashii sp. nov., D. alpinus sp. nov., and D. joshuensis sp. nov. and description of Dictyobacteraceae fam. nov. within the order Ktedonobacterales isolated from Tengu-no-mugimeshi.</title>
        <authorList>
            <person name="Wang C.M."/>
            <person name="Zheng Y."/>
            <person name="Sakai Y."/>
            <person name="Toyoda A."/>
            <person name="Minakuchi Y."/>
            <person name="Abe K."/>
            <person name="Yokota A."/>
            <person name="Yabe S."/>
        </authorList>
    </citation>
    <scope>NUCLEOTIDE SEQUENCE [LARGE SCALE GENOMIC DNA]</scope>
    <source>
        <strain evidence="8">S-27</strain>
    </source>
</reference>
<evidence type="ECO:0000256" key="4">
    <source>
        <dbReference type="ARBA" id="ARBA00022729"/>
    </source>
</evidence>
<evidence type="ECO:0000313" key="7">
    <source>
        <dbReference type="EMBL" id="GCE09077.1"/>
    </source>
</evidence>
<evidence type="ECO:0000256" key="1">
    <source>
        <dbReference type="ARBA" id="ARBA00004196"/>
    </source>
</evidence>
<dbReference type="AlphaFoldDB" id="A0A401ZQC8"/>
<evidence type="ECO:0000259" key="6">
    <source>
        <dbReference type="Pfam" id="PF00496"/>
    </source>
</evidence>
<dbReference type="GO" id="GO:0030313">
    <property type="term" value="C:cell envelope"/>
    <property type="evidence" value="ECO:0007669"/>
    <property type="project" value="UniProtKB-SubCell"/>
</dbReference>
<feature type="chain" id="PRO_5019491088" evidence="5">
    <location>
        <begin position="32"/>
        <end position="571"/>
    </location>
</feature>
<dbReference type="GO" id="GO:1904680">
    <property type="term" value="F:peptide transmembrane transporter activity"/>
    <property type="evidence" value="ECO:0007669"/>
    <property type="project" value="TreeGrafter"/>
</dbReference>
<comment type="similarity">
    <text evidence="2">Belongs to the bacterial solute-binding protein 5 family.</text>
</comment>
<name>A0A401ZQC8_9CHLR</name>
<keyword evidence="8" id="KW-1185">Reference proteome</keyword>
<dbReference type="PROSITE" id="PS51257">
    <property type="entry name" value="PROKAR_LIPOPROTEIN"/>
    <property type="match status" value="1"/>
</dbReference>
<dbReference type="PIRSF" id="PIRSF002741">
    <property type="entry name" value="MppA"/>
    <property type="match status" value="1"/>
</dbReference>
<organism evidence="7 8">
    <name type="scientific">Dictyobacter aurantiacus</name>
    <dbReference type="NCBI Taxonomy" id="1936993"/>
    <lineage>
        <taxon>Bacteria</taxon>
        <taxon>Bacillati</taxon>
        <taxon>Chloroflexota</taxon>
        <taxon>Ktedonobacteria</taxon>
        <taxon>Ktedonobacterales</taxon>
        <taxon>Dictyobacteraceae</taxon>
        <taxon>Dictyobacter</taxon>
    </lineage>
</organism>
<dbReference type="SUPFAM" id="SSF53850">
    <property type="entry name" value="Periplasmic binding protein-like II"/>
    <property type="match status" value="1"/>
</dbReference>
<feature type="domain" description="Solute-binding protein family 5" evidence="6">
    <location>
        <begin position="92"/>
        <end position="478"/>
    </location>
</feature>
<dbReference type="Gene3D" id="3.90.76.10">
    <property type="entry name" value="Dipeptide-binding Protein, Domain 1"/>
    <property type="match status" value="1"/>
</dbReference>
<dbReference type="GO" id="GO:0042597">
    <property type="term" value="C:periplasmic space"/>
    <property type="evidence" value="ECO:0007669"/>
    <property type="project" value="UniProtKB-ARBA"/>
</dbReference>
<feature type="signal peptide" evidence="5">
    <location>
        <begin position="1"/>
        <end position="31"/>
    </location>
</feature>
<dbReference type="OrthoDB" id="9783874at2"/>
<keyword evidence="4 5" id="KW-0732">Signal</keyword>
<dbReference type="PANTHER" id="PTHR30290">
    <property type="entry name" value="PERIPLASMIC BINDING COMPONENT OF ABC TRANSPORTER"/>
    <property type="match status" value="1"/>
</dbReference>